<protein>
    <submittedName>
        <fullName evidence="2">Uncharacterized protein</fullName>
    </submittedName>
</protein>
<sequence>MLGFAHEIEKAVRGLKLERDTWRDVAEQYREAFEAQTARLHELQDICIATQAELENERTEHRRRQARSDSTLRSGGTADVDHLDGCLDSDYEKPSFGTAIIFRPYASNTRRRPSSCFSRVERFIGQCDYGTALVEVDHLLRGPLTSDARVQGLLLKSDILRKSELLYDALAACSEALELCDRLEDELRFFTPRIQYQRGLCYYQLSMAKQARDALSNVPDDDGLLYAKAVELRNSCDEQLSVNRRSGFESYRTPSEGYLANSQEASFEAKQRRTSSQVRLHVHKAKRLSLPHRWVTSRSKSCGTN</sequence>
<dbReference type="Proteomes" id="UP000799753">
    <property type="component" value="Unassembled WGS sequence"/>
</dbReference>
<name>A0A6A6SH61_9PLEO</name>
<evidence type="ECO:0000256" key="1">
    <source>
        <dbReference type="SAM" id="MobiDB-lite"/>
    </source>
</evidence>
<gene>
    <name evidence="2" type="ORF">P280DRAFT_442208</name>
</gene>
<proteinExistence type="predicted"/>
<evidence type="ECO:0000313" key="3">
    <source>
        <dbReference type="Proteomes" id="UP000799753"/>
    </source>
</evidence>
<dbReference type="InterPro" id="IPR011990">
    <property type="entry name" value="TPR-like_helical_dom_sf"/>
</dbReference>
<feature type="region of interest" description="Disordered" evidence="1">
    <location>
        <begin position="57"/>
        <end position="76"/>
    </location>
</feature>
<dbReference type="OrthoDB" id="3791184at2759"/>
<keyword evidence="3" id="KW-1185">Reference proteome</keyword>
<accession>A0A6A6SH61</accession>
<reference evidence="2" key="1">
    <citation type="journal article" date="2020" name="Stud. Mycol.">
        <title>101 Dothideomycetes genomes: a test case for predicting lifestyles and emergence of pathogens.</title>
        <authorList>
            <person name="Haridas S."/>
            <person name="Albert R."/>
            <person name="Binder M."/>
            <person name="Bloem J."/>
            <person name="Labutti K."/>
            <person name="Salamov A."/>
            <person name="Andreopoulos B."/>
            <person name="Baker S."/>
            <person name="Barry K."/>
            <person name="Bills G."/>
            <person name="Bluhm B."/>
            <person name="Cannon C."/>
            <person name="Castanera R."/>
            <person name="Culley D."/>
            <person name="Daum C."/>
            <person name="Ezra D."/>
            <person name="Gonzalez J."/>
            <person name="Henrissat B."/>
            <person name="Kuo A."/>
            <person name="Liang C."/>
            <person name="Lipzen A."/>
            <person name="Lutzoni F."/>
            <person name="Magnuson J."/>
            <person name="Mondo S."/>
            <person name="Nolan M."/>
            <person name="Ohm R."/>
            <person name="Pangilinan J."/>
            <person name="Park H.-J."/>
            <person name="Ramirez L."/>
            <person name="Alfaro M."/>
            <person name="Sun H."/>
            <person name="Tritt A."/>
            <person name="Yoshinaga Y."/>
            <person name="Zwiers L.-H."/>
            <person name="Turgeon B."/>
            <person name="Goodwin S."/>
            <person name="Spatafora J."/>
            <person name="Crous P."/>
            <person name="Grigoriev I."/>
        </authorList>
    </citation>
    <scope>NUCLEOTIDE SEQUENCE</scope>
    <source>
        <strain evidence="2">CBS 473.64</strain>
    </source>
</reference>
<dbReference type="SUPFAM" id="SSF48452">
    <property type="entry name" value="TPR-like"/>
    <property type="match status" value="1"/>
</dbReference>
<dbReference type="EMBL" id="MU006777">
    <property type="protein sequence ID" value="KAF2645574.1"/>
    <property type="molecule type" value="Genomic_DNA"/>
</dbReference>
<organism evidence="2 3">
    <name type="scientific">Massarina eburnea CBS 473.64</name>
    <dbReference type="NCBI Taxonomy" id="1395130"/>
    <lineage>
        <taxon>Eukaryota</taxon>
        <taxon>Fungi</taxon>
        <taxon>Dikarya</taxon>
        <taxon>Ascomycota</taxon>
        <taxon>Pezizomycotina</taxon>
        <taxon>Dothideomycetes</taxon>
        <taxon>Pleosporomycetidae</taxon>
        <taxon>Pleosporales</taxon>
        <taxon>Massarineae</taxon>
        <taxon>Massarinaceae</taxon>
        <taxon>Massarina</taxon>
    </lineage>
</organism>
<dbReference type="AlphaFoldDB" id="A0A6A6SH61"/>
<evidence type="ECO:0000313" key="2">
    <source>
        <dbReference type="EMBL" id="KAF2645574.1"/>
    </source>
</evidence>